<dbReference type="EMBL" id="LN890655">
    <property type="protein sequence ID" value="CUS03218.2"/>
    <property type="molecule type" value="Genomic_DNA"/>
</dbReference>
<reference evidence="3" key="1">
    <citation type="submission" date="2016-01" db="EMBL/GenBank/DDBJ databases">
        <authorList>
            <person name="Mcilroy J.S."/>
            <person name="Karst M S."/>
            <person name="Albertsen M."/>
        </authorList>
    </citation>
    <scope>NUCLEOTIDE SEQUENCE</scope>
    <source>
        <strain evidence="3">Cfx-K</strain>
    </source>
</reference>
<proteinExistence type="predicted"/>
<gene>
    <name evidence="3" type="ORF">CFX0092_A1340</name>
</gene>
<dbReference type="Proteomes" id="UP000215027">
    <property type="component" value="Chromosome I"/>
</dbReference>
<evidence type="ECO:0000313" key="3">
    <source>
        <dbReference type="EMBL" id="CUS03218.2"/>
    </source>
</evidence>
<keyword evidence="2" id="KW-1133">Transmembrane helix</keyword>
<dbReference type="KEGG" id="pbf:CFX0092_A1340"/>
<feature type="transmembrane region" description="Helical" evidence="2">
    <location>
        <begin position="220"/>
        <end position="240"/>
    </location>
</feature>
<keyword evidence="2" id="KW-0472">Membrane</keyword>
<evidence type="ECO:0000256" key="2">
    <source>
        <dbReference type="SAM" id="Phobius"/>
    </source>
</evidence>
<dbReference type="OrthoDB" id="3078502at2"/>
<accession>A0A160T2T3</accession>
<organism evidence="3 4">
    <name type="scientific">Candidatus Promineifilum breve</name>
    <dbReference type="NCBI Taxonomy" id="1806508"/>
    <lineage>
        <taxon>Bacteria</taxon>
        <taxon>Bacillati</taxon>
        <taxon>Chloroflexota</taxon>
        <taxon>Ardenticatenia</taxon>
        <taxon>Candidatus Promineifilales</taxon>
        <taxon>Candidatus Promineifilaceae</taxon>
        <taxon>Candidatus Promineifilum</taxon>
    </lineage>
</organism>
<feature type="region of interest" description="Disordered" evidence="1">
    <location>
        <begin position="1"/>
        <end position="29"/>
    </location>
</feature>
<dbReference type="RefSeq" id="WP_157912947.1">
    <property type="nucleotide sequence ID" value="NZ_LN890655.1"/>
</dbReference>
<keyword evidence="2" id="KW-0812">Transmembrane</keyword>
<evidence type="ECO:0000313" key="4">
    <source>
        <dbReference type="Proteomes" id="UP000215027"/>
    </source>
</evidence>
<dbReference type="AlphaFoldDB" id="A0A160T2T3"/>
<keyword evidence="4" id="KW-1185">Reference proteome</keyword>
<evidence type="ECO:0000256" key="1">
    <source>
        <dbReference type="SAM" id="MobiDB-lite"/>
    </source>
</evidence>
<feature type="transmembrane region" description="Helical" evidence="2">
    <location>
        <begin position="195"/>
        <end position="213"/>
    </location>
</feature>
<sequence length="245" mass="27177">MDDQVAPPEPSPGAKTQQKVGAASRYAKWRRPEPSPEYLQDRRIHRRAELWETIVVTLATLATVWAGYQAGNWNSAQTVIGNRALSLRVESSQLSTRGYQSRAIDVGLFADWISAYAVGDTRVADFLRARFRDEFRPAFDAWLSEDPFADVDAPDTPFDMPEYRVAALVEAAAKLEDAENFGRQAEMSGNIGDQYTLSVVILAASLLLAGIANRFEWAELRAVVVGAALIVLLYCVINIIRLPVF</sequence>
<evidence type="ECO:0008006" key="5">
    <source>
        <dbReference type="Google" id="ProtNLM"/>
    </source>
</evidence>
<name>A0A160T2T3_9CHLR</name>
<protein>
    <recommendedName>
        <fullName evidence="5">DUF4337 domain-containing protein</fullName>
    </recommendedName>
</protein>